<proteinExistence type="predicted"/>
<dbReference type="EMBL" id="CP050549">
    <property type="protein sequence ID" value="QND41853.1"/>
    <property type="molecule type" value="Genomic_DNA"/>
</dbReference>
<dbReference type="AlphaFoldDB" id="A0A7G6RHX1"/>
<evidence type="ECO:0000313" key="2">
    <source>
        <dbReference type="EMBL" id="QND41853.1"/>
    </source>
</evidence>
<name>A0A7G6RHX1_RHILV</name>
<sequence>MARLVRADFERTVARLHIARIITDLGPTPSGIHVLIVPETSSSEVWQDAAAILIHEGRKEANVEWDVSDVVDGAIATPYHYIESVTLRSGGLDVGLDKARCTIFLGDHEADGLNHRSIDLADQTVTIKLDPLLVVEAAALCGRAMDVEDAVNLIGLPWRRRLVALRSQRDISETCRMQAEIQAAEDIAKAATLGSPIAPDGRRVPDTTPLEHLHGYGDLKEWGLSLARDIGDWHDGKIAWADVDNGALISGPPGCGKTTFASSLARTLGAHFVAGSYSSWLGNGNGHQGDLLMAMQAAFAEARKHALSRSVD</sequence>
<dbReference type="InterPro" id="IPR027417">
    <property type="entry name" value="P-loop_NTPase"/>
</dbReference>
<protein>
    <submittedName>
        <fullName evidence="2">AAA family ATPase</fullName>
    </submittedName>
</protein>
<feature type="domain" description="ATPase AAA-type core" evidence="1">
    <location>
        <begin position="248"/>
        <end position="306"/>
    </location>
</feature>
<dbReference type="SUPFAM" id="SSF52540">
    <property type="entry name" value="P-loop containing nucleoside triphosphate hydrolases"/>
    <property type="match status" value="1"/>
</dbReference>
<dbReference type="Proteomes" id="UP000515518">
    <property type="component" value="Chromosome"/>
</dbReference>
<accession>A0A7G6RHX1</accession>
<dbReference type="GO" id="GO:0016887">
    <property type="term" value="F:ATP hydrolysis activity"/>
    <property type="evidence" value="ECO:0007669"/>
    <property type="project" value="InterPro"/>
</dbReference>
<dbReference type="Pfam" id="PF00004">
    <property type="entry name" value="AAA"/>
    <property type="match status" value="1"/>
</dbReference>
<dbReference type="Gene3D" id="3.40.50.300">
    <property type="entry name" value="P-loop containing nucleotide triphosphate hydrolases"/>
    <property type="match status" value="1"/>
</dbReference>
<gene>
    <name evidence="2" type="ORF">HB770_04230</name>
</gene>
<dbReference type="InterPro" id="IPR003959">
    <property type="entry name" value="ATPase_AAA_core"/>
</dbReference>
<dbReference type="GO" id="GO:0005524">
    <property type="term" value="F:ATP binding"/>
    <property type="evidence" value="ECO:0007669"/>
    <property type="project" value="InterPro"/>
</dbReference>
<reference evidence="3" key="1">
    <citation type="journal article" date="2020" name="Mol. Plant Microbe">
        <title>Rhizobial microsymbionts of the narrowly endemic Oxytropis species growing in Kamchatka are characterized by significant genetic diversity and possess a set of genes that are associated with T3SS and T6SS secretion systems and can affect the development of symbiosis.</title>
        <authorList>
            <person name="Safronova V."/>
            <person name="Guro P."/>
            <person name="Sazanova A."/>
            <person name="Kuznetsova I."/>
            <person name="Belimov A."/>
            <person name="Yakubov V."/>
            <person name="Chirak E."/>
            <person name="Afonin A."/>
            <person name="Gogolev Y."/>
            <person name="Andronov E."/>
            <person name="Tikhonovich I."/>
        </authorList>
    </citation>
    <scope>NUCLEOTIDE SEQUENCE [LARGE SCALE GENOMIC DNA]</scope>
    <source>
        <strain evidence="3">RCAM0610</strain>
    </source>
</reference>
<evidence type="ECO:0000313" key="3">
    <source>
        <dbReference type="Proteomes" id="UP000515518"/>
    </source>
</evidence>
<organism evidence="2 3">
    <name type="scientific">Rhizobium leguminosarum bv. viciae</name>
    <dbReference type="NCBI Taxonomy" id="387"/>
    <lineage>
        <taxon>Bacteria</taxon>
        <taxon>Pseudomonadati</taxon>
        <taxon>Pseudomonadota</taxon>
        <taxon>Alphaproteobacteria</taxon>
        <taxon>Hyphomicrobiales</taxon>
        <taxon>Rhizobiaceae</taxon>
        <taxon>Rhizobium/Agrobacterium group</taxon>
        <taxon>Rhizobium</taxon>
    </lineage>
</organism>
<evidence type="ECO:0000259" key="1">
    <source>
        <dbReference type="Pfam" id="PF00004"/>
    </source>
</evidence>